<keyword evidence="2" id="KW-1185">Reference proteome</keyword>
<accession>A0AA36IJ35</accession>
<gene>
    <name evidence="1" type="ORF">EVOR1521_LOCUS14356</name>
</gene>
<sequence>MVTELMEFCASALALRLRSLDGAEYFGASEAARHKDNSMGTRAAMNAFMDLNMSLSKAGLRAVRGDVRSESPPSAEESGAFEAGLGGIVFGDTGLKAGARYQVVMMTELLQSFHSEHDWRIFADAEPEPQIQPKEAKYTSGATLGDLGPAISLAACRELCARLARCTVAIFRLSSDQHCLAADVSGRGATETALATKRSPGNVTMFLLDRLEGRSAPTTVAADLFSMPDIARRFDVAEASAASLAAVPVAEALDFRWAADGLKVLDPENLVADDQPLRLDSELWLRLRAAHGSALQAGSQLRIFLWPLTQWALDSSTTATCVPHSSAACGRPACVAEHLVTRPFFGQRNVLHLVLPEMDPITNTVMHTLRFTGASFLPEGGFMPSRLGAELAQAEGAFAARAAYARSTGPVPFAPLSVVGGVLSHDSADRAFAGDVRREIFLRFRLGSALLSSASLQAALTVQLPPGFSVRSAEQVSRRLSGSLSGQWDCSLRSCTFTLDFFAPIFGYVSANILVDNPSTPLKLDFQANRWSINISGPGDASGLAQLPAQRIEPHLQGLQAAPAVLGRLSFVSLVPTRFWGATSLARVFFRTQQGTAGAWALQLTAPASFGFTSPCAVQDLPAVYYEPRQGILGPSSSVEQLVVDFLTRPLPQVTSCLGLRVSSFVQNSSAWLGDYYQLPGALAPLAEIHSEGPLGEATMYGFSIPLQHSGLPRGRGVWQLATYMKALGAWHPLDLGAATLSAVESSAEASEVAELAAEAAPAGLSVLCAPMLPFALSGKPAEALVLLRPPVAHASNWQKVSWRVFAPHTYVWDFIERSFFWRRVDVAGASADLPVATVPALPILEPLNRLVFEGDEESDEGWVSNQTYGFRTTIQVPTQTVRHGANDWVVIWGDVLAAAAASGQQVRAVHGFQVRPTAQGPGQVLLEFSLETEVPLGGHLQLHAEGMQLTSCQAAEQCEPYQPLPVLNCTGNSTIFMRHSSAIPPGHWCFILEASFTEDTTPLFTLQSFTSETEVGDVAATALGFRATRAMPFAEIVHDVDYALTGRDDHPGQASQIVLSFQLREAPRAVGAIGITVVAPLGFNFQSSCVASIGSVILERAGTGFFLFEPGMELLSCRGARNVATLQATPGLVPGRTYAFLLRVDSQPQQTPVLNQWYLTVADEGSSVMGYRLWEFTHMAVGLRLITADQRSENEVTILFQVTKTVTNQGFLSVRAPTDFRIAQACAASVQQLAFGSGLAISPLDVPLPGVLCRGQHPATNRFEVYFVSQAALLAGGVRYRLVASVWNPVRVSATEGTWTLLSYEGDSLLDVGRVASPRLAVPFARFEVELAVSSAARLPVTVHLELPEGLHATNSLTVLGPRSFQFQDDSGDCMNFEDLLGTLLSPSCEGEQIRFALASLASSISFRCDSFWPTQSLTGSDAFLATLSLPATQVAGRWELPSPMAPRFGEFSLYRSSNIFADALSSTGDIQITFLPRQAAEAVVLESLLEGGGGGLDLSSAHVEVTGLEGEVVIFRPATWRLILAARFEAQLRVELLLRGCVNPQVPGSIYWTLRSFAQPRPVGPLVTAAQAAAGPSVARAAAGQACHRLPLPTSFQEIVQWLELDWAAHGRDEISEPWMGVFFPRKSGTPQEASLKLRTSMRPRCAARGPSAGFGGVLVHPEV</sequence>
<name>A0AA36IJ35_9DINO</name>
<reference evidence="1" key="1">
    <citation type="submission" date="2023-08" db="EMBL/GenBank/DDBJ databases">
        <authorList>
            <person name="Chen Y."/>
            <person name="Shah S."/>
            <person name="Dougan E. K."/>
            <person name="Thang M."/>
            <person name="Chan C."/>
        </authorList>
    </citation>
    <scope>NUCLEOTIDE SEQUENCE</scope>
</reference>
<evidence type="ECO:0000313" key="1">
    <source>
        <dbReference type="EMBL" id="CAJ1388504.1"/>
    </source>
</evidence>
<proteinExistence type="predicted"/>
<protein>
    <submittedName>
        <fullName evidence="1">Uncharacterized protein</fullName>
    </submittedName>
</protein>
<dbReference type="Proteomes" id="UP001178507">
    <property type="component" value="Unassembled WGS sequence"/>
</dbReference>
<dbReference type="EMBL" id="CAUJNA010001702">
    <property type="protein sequence ID" value="CAJ1388504.1"/>
    <property type="molecule type" value="Genomic_DNA"/>
</dbReference>
<organism evidence="1 2">
    <name type="scientific">Effrenium voratum</name>
    <dbReference type="NCBI Taxonomy" id="2562239"/>
    <lineage>
        <taxon>Eukaryota</taxon>
        <taxon>Sar</taxon>
        <taxon>Alveolata</taxon>
        <taxon>Dinophyceae</taxon>
        <taxon>Suessiales</taxon>
        <taxon>Symbiodiniaceae</taxon>
        <taxon>Effrenium</taxon>
    </lineage>
</organism>
<evidence type="ECO:0000313" key="2">
    <source>
        <dbReference type="Proteomes" id="UP001178507"/>
    </source>
</evidence>
<comment type="caution">
    <text evidence="1">The sequence shown here is derived from an EMBL/GenBank/DDBJ whole genome shotgun (WGS) entry which is preliminary data.</text>
</comment>